<gene>
    <name evidence="3" type="ORF">T440DRAFT_57475</name>
</gene>
<dbReference type="Proteomes" id="UP000799423">
    <property type="component" value="Unassembled WGS sequence"/>
</dbReference>
<evidence type="ECO:0000313" key="4">
    <source>
        <dbReference type="Proteomes" id="UP000799423"/>
    </source>
</evidence>
<evidence type="ECO:0000256" key="1">
    <source>
        <dbReference type="SAM" id="MobiDB-lite"/>
    </source>
</evidence>
<evidence type="ECO:0000256" key="2">
    <source>
        <dbReference type="SAM" id="SignalP"/>
    </source>
</evidence>
<keyword evidence="4" id="KW-1185">Reference proteome</keyword>
<name>A0A6A7BAJ7_9PLEO</name>
<protein>
    <submittedName>
        <fullName evidence="3">Uncharacterized protein</fullName>
    </submittedName>
</protein>
<reference evidence="3" key="1">
    <citation type="submission" date="2020-01" db="EMBL/GenBank/DDBJ databases">
        <authorList>
            <consortium name="DOE Joint Genome Institute"/>
            <person name="Haridas S."/>
            <person name="Albert R."/>
            <person name="Binder M."/>
            <person name="Bloem J."/>
            <person name="Labutti K."/>
            <person name="Salamov A."/>
            <person name="Andreopoulos B."/>
            <person name="Baker S.E."/>
            <person name="Barry K."/>
            <person name="Bills G."/>
            <person name="Bluhm B.H."/>
            <person name="Cannon C."/>
            <person name="Castanera R."/>
            <person name="Culley D.E."/>
            <person name="Daum C."/>
            <person name="Ezra D."/>
            <person name="Gonzalez J.B."/>
            <person name="Henrissat B."/>
            <person name="Kuo A."/>
            <person name="Liang C."/>
            <person name="Lipzen A."/>
            <person name="Lutzoni F."/>
            <person name="Magnuson J."/>
            <person name="Mondo S."/>
            <person name="Nolan M."/>
            <person name="Ohm R."/>
            <person name="Pangilinan J."/>
            <person name="Park H.-J."/>
            <person name="Ramirez L."/>
            <person name="Alfaro M."/>
            <person name="Sun H."/>
            <person name="Tritt A."/>
            <person name="Yoshinaga Y."/>
            <person name="Zwiers L.-H."/>
            <person name="Turgeon B.G."/>
            <person name="Goodwin S.B."/>
            <person name="Spatafora J.W."/>
            <person name="Crous P.W."/>
            <person name="Grigoriev I.V."/>
        </authorList>
    </citation>
    <scope>NUCLEOTIDE SEQUENCE</scope>
    <source>
        <strain evidence="3">IPT5</strain>
    </source>
</reference>
<dbReference type="OrthoDB" id="3798962at2759"/>
<feature type="chain" id="PRO_5025688532" evidence="2">
    <location>
        <begin position="17"/>
        <end position="351"/>
    </location>
</feature>
<feature type="region of interest" description="Disordered" evidence="1">
    <location>
        <begin position="37"/>
        <end position="57"/>
    </location>
</feature>
<evidence type="ECO:0000313" key="3">
    <source>
        <dbReference type="EMBL" id="KAF2851757.1"/>
    </source>
</evidence>
<feature type="region of interest" description="Disordered" evidence="1">
    <location>
        <begin position="63"/>
        <end position="82"/>
    </location>
</feature>
<sequence>MLFPALTLAFAGLAHAQSASESLSLSSLESRFSSITSSETTTVTSSEPPSLSSLESRFSSITSSETTTVTSSEPPSLAATLVPASPTSTLPLYVPYPISAAPESTAETSAASSSFDSARFWQHTYRDYYASIITVISQSTLVYAIDCAPNSAHPSYTELGFQSSAVCAAGVVGIGPITVTQGPDQWNFAFRQSQTTSISKRSRSNAATTQTALDIICEALTASTKTCKSAMSLASNTAAESARSSTTDDGPWKGEVSSLLQNFSTMTAVLVTITSGVDKLPSSLLSSLKSDALTITTTPASSSMSATPSGSLSAVVSASSSTAAAPRVTGVIGMDVMFGAAGVLGAAAFGF</sequence>
<feature type="compositionally biased region" description="Low complexity" evidence="1">
    <location>
        <begin position="63"/>
        <end position="77"/>
    </location>
</feature>
<organism evidence="3 4">
    <name type="scientific">Plenodomus tracheiphilus IPT5</name>
    <dbReference type="NCBI Taxonomy" id="1408161"/>
    <lineage>
        <taxon>Eukaryota</taxon>
        <taxon>Fungi</taxon>
        <taxon>Dikarya</taxon>
        <taxon>Ascomycota</taxon>
        <taxon>Pezizomycotina</taxon>
        <taxon>Dothideomycetes</taxon>
        <taxon>Pleosporomycetidae</taxon>
        <taxon>Pleosporales</taxon>
        <taxon>Pleosporineae</taxon>
        <taxon>Leptosphaeriaceae</taxon>
        <taxon>Plenodomus</taxon>
    </lineage>
</organism>
<proteinExistence type="predicted"/>
<dbReference type="EMBL" id="MU006301">
    <property type="protein sequence ID" value="KAF2851757.1"/>
    <property type="molecule type" value="Genomic_DNA"/>
</dbReference>
<keyword evidence="2" id="KW-0732">Signal</keyword>
<dbReference type="AlphaFoldDB" id="A0A6A7BAJ7"/>
<feature type="signal peptide" evidence="2">
    <location>
        <begin position="1"/>
        <end position="16"/>
    </location>
</feature>
<accession>A0A6A7BAJ7</accession>